<dbReference type="AlphaFoldDB" id="A0AAV1IW91"/>
<dbReference type="PANTHER" id="PTHR21847:SF1">
    <property type="entry name" value="EF-HAND CALCIUM-BINDING DOMAIN-CONTAINING PROTEIN 10"/>
    <property type="match status" value="1"/>
</dbReference>
<accession>A0AAV1IW91</accession>
<evidence type="ECO:0008006" key="3">
    <source>
        <dbReference type="Google" id="ProtNLM"/>
    </source>
</evidence>
<evidence type="ECO:0000313" key="2">
    <source>
        <dbReference type="Proteomes" id="UP001497472"/>
    </source>
</evidence>
<comment type="caution">
    <text evidence="1">The sequence shown here is derived from an EMBL/GenBank/DDBJ whole genome shotgun (WGS) entry which is preliminary data.</text>
</comment>
<name>A0AAV1IW91_9NEOP</name>
<keyword evidence="2" id="KW-1185">Reference proteome</keyword>
<evidence type="ECO:0000313" key="1">
    <source>
        <dbReference type="EMBL" id="CAK1540049.1"/>
    </source>
</evidence>
<proteinExistence type="predicted"/>
<dbReference type="EMBL" id="CAVLEF010000001">
    <property type="protein sequence ID" value="CAK1540049.1"/>
    <property type="molecule type" value="Genomic_DNA"/>
</dbReference>
<dbReference type="SUPFAM" id="SSF47391">
    <property type="entry name" value="Dimerization-anchoring domain of cAMP-dependent PK regulatory subunit"/>
    <property type="match status" value="1"/>
</dbReference>
<dbReference type="Proteomes" id="UP001497472">
    <property type="component" value="Unassembled WGS sequence"/>
</dbReference>
<reference evidence="1 2" key="1">
    <citation type="submission" date="2023-11" db="EMBL/GenBank/DDBJ databases">
        <authorList>
            <person name="Okamura Y."/>
        </authorList>
    </citation>
    <scope>NUCLEOTIDE SEQUENCE [LARGE SCALE GENOMIC DNA]</scope>
</reference>
<protein>
    <recommendedName>
        <fullName evidence="3">EF-hand domain-containing protein</fullName>
    </recommendedName>
</protein>
<dbReference type="InterPro" id="IPR039879">
    <property type="entry name" value="EFC10"/>
</dbReference>
<organism evidence="1 2">
    <name type="scientific">Leptosia nina</name>
    <dbReference type="NCBI Taxonomy" id="320188"/>
    <lineage>
        <taxon>Eukaryota</taxon>
        <taxon>Metazoa</taxon>
        <taxon>Ecdysozoa</taxon>
        <taxon>Arthropoda</taxon>
        <taxon>Hexapoda</taxon>
        <taxon>Insecta</taxon>
        <taxon>Pterygota</taxon>
        <taxon>Neoptera</taxon>
        <taxon>Endopterygota</taxon>
        <taxon>Lepidoptera</taxon>
        <taxon>Glossata</taxon>
        <taxon>Ditrysia</taxon>
        <taxon>Papilionoidea</taxon>
        <taxon>Pieridae</taxon>
        <taxon>Pierinae</taxon>
        <taxon>Leptosia</taxon>
    </lineage>
</organism>
<dbReference type="PANTHER" id="PTHR21847">
    <property type="entry name" value="EF-HAND CALCIUM-BINDING DOMAIN-CONTAINING PROTEIN 10"/>
    <property type="match status" value="1"/>
</dbReference>
<gene>
    <name evidence="1" type="ORF">LNINA_LOCUS134</name>
</gene>
<sequence>MEEESVFENDLEYKTHPICKCFLEPSSPSEQEQISVRKENILNTVARTEKYLRDRRIPELIRFLLTKLISHAPNKPVAFLEKLIDDCMLFRAGHGPPPVLYENRHLQAVIKSFDPCQRGWLSAGQVRRLYTTLGLPLEEVLEDKMSCDVVLKKLISCQEDDLYNLLSAGTVSDINSDFIIKTGEASN</sequence>